<evidence type="ECO:0008006" key="4">
    <source>
        <dbReference type="Google" id="ProtNLM"/>
    </source>
</evidence>
<dbReference type="InterPro" id="IPR017853">
    <property type="entry name" value="GH"/>
</dbReference>
<keyword evidence="3" id="KW-1185">Reference proteome</keyword>
<feature type="signal peptide" evidence="1">
    <location>
        <begin position="1"/>
        <end position="15"/>
    </location>
</feature>
<name>A0A518BZX8_9BACT</name>
<reference evidence="2 3" key="1">
    <citation type="submission" date="2019-02" db="EMBL/GenBank/DDBJ databases">
        <title>Deep-cultivation of Planctomycetes and their phenomic and genomic characterization uncovers novel biology.</title>
        <authorList>
            <person name="Wiegand S."/>
            <person name="Jogler M."/>
            <person name="Boedeker C."/>
            <person name="Pinto D."/>
            <person name="Vollmers J."/>
            <person name="Rivas-Marin E."/>
            <person name="Kohn T."/>
            <person name="Peeters S.H."/>
            <person name="Heuer A."/>
            <person name="Rast P."/>
            <person name="Oberbeckmann S."/>
            <person name="Bunk B."/>
            <person name="Jeske O."/>
            <person name="Meyerdierks A."/>
            <person name="Storesund J.E."/>
            <person name="Kallscheuer N."/>
            <person name="Luecker S."/>
            <person name="Lage O.M."/>
            <person name="Pohl T."/>
            <person name="Merkel B.J."/>
            <person name="Hornburger P."/>
            <person name="Mueller R.-W."/>
            <person name="Bruemmer F."/>
            <person name="Labrenz M."/>
            <person name="Spormann A.M."/>
            <person name="Op den Camp H."/>
            <person name="Overmann J."/>
            <person name="Amann R."/>
            <person name="Jetten M.S.M."/>
            <person name="Mascher T."/>
            <person name="Medema M.H."/>
            <person name="Devos D.P."/>
            <person name="Kaster A.-K."/>
            <person name="Ovreas L."/>
            <person name="Rohde M."/>
            <person name="Galperin M.Y."/>
            <person name="Jogler C."/>
        </authorList>
    </citation>
    <scope>NUCLEOTIDE SEQUENCE [LARGE SCALE GENOMIC DNA]</scope>
    <source>
        <strain evidence="2 3">Pan265</strain>
    </source>
</reference>
<evidence type="ECO:0000313" key="3">
    <source>
        <dbReference type="Proteomes" id="UP000320386"/>
    </source>
</evidence>
<sequence precursor="true">MVALIVLLMSSTASAQSRDYVWWEGEHPTRHTFPASSAFEPEDSAERDVLSGGDWLQTDRAAGARVSYRVRVTTPGVHQLWVRKFWKHGPFRWRFGRDAWRTCGREITLADSVTLRTHVVANWVYLGEVDLPAGDAVLWVEMLPDAGPAAFDCWLLTRSPFVPNGKLRPGQVTGRSNPGYVPFEVGADDFAPTDLDLRRINHDRAGDQGFVIPQGSGFVYDQTGEEARFWGVNLGIEPPDDTSRAYLSRRLAKLGVNLARFHKPIWREHPSDIDEERLERTILGVESLADEGIYSVLSFYFPLWLRLHEDDRFEGYDAEKPPFALLFVDRTLQREHRAWMRALLTTPSPRTGRTLAQNPAVAAVEIQNEDSLLFWTFSPYDNVPASTTHKYEEAFGRWLVRRYGSIRGAFDAWGIQPGDVRGDDLSRARVGLYAAGFLTDQEWARQSRHPQRASDQLAFFLDLQSAFYRETARYLREDLGVRCSVIASNWTTADNAVLMPVEKLSNAVTGTMDRHAYFSGRHEGEGSSYSVRTGHVYEDRSIIGESIPAVARPEYGDAPHMISEYGYPFPNRARAESVFLAAGYGRASGLDAVVFFSIGTLDWERQLDKFSAFSPAVVGQFPAASLIFRQGLVREAPLVVTEYLSREDLLAFRGSRLARPADLDALRAVGPRANDPMDPSSLMEMAVLLGRARIVPGAEASRLVLADEFRRQRPRDGWITSINGELLVSPRERVAVIDTPRAQGVCGTLMGAGLIRTPLAVFDIDNAYGSCLVVPLDGRPLVESERILIQAISEETNYNWKTERDEDGGLRIESVGTMPVQFREIRGRVTLRLGTNRLRLTDLDPNGRVVRERSSRDGVVTLSPDVLYTVVEPIR</sequence>
<keyword evidence="1" id="KW-0732">Signal</keyword>
<dbReference type="AlphaFoldDB" id="A0A518BZX8"/>
<accession>A0A518BZX8</accession>
<organism evidence="2 3">
    <name type="scientific">Mucisphaera calidilacus</name>
    <dbReference type="NCBI Taxonomy" id="2527982"/>
    <lineage>
        <taxon>Bacteria</taxon>
        <taxon>Pseudomonadati</taxon>
        <taxon>Planctomycetota</taxon>
        <taxon>Phycisphaerae</taxon>
        <taxon>Phycisphaerales</taxon>
        <taxon>Phycisphaeraceae</taxon>
        <taxon>Mucisphaera</taxon>
    </lineage>
</organism>
<gene>
    <name evidence="2" type="ORF">Pan265_23970</name>
</gene>
<dbReference type="Gene3D" id="3.20.20.80">
    <property type="entry name" value="Glycosidases"/>
    <property type="match status" value="1"/>
</dbReference>
<protein>
    <recommendedName>
        <fullName evidence="4">Glycoside hydrolase family 42 N-terminal domain-containing protein</fullName>
    </recommendedName>
</protein>
<dbReference type="Proteomes" id="UP000320386">
    <property type="component" value="Chromosome"/>
</dbReference>
<evidence type="ECO:0000313" key="2">
    <source>
        <dbReference type="EMBL" id="QDU72528.1"/>
    </source>
</evidence>
<dbReference type="EMBL" id="CP036280">
    <property type="protein sequence ID" value="QDU72528.1"/>
    <property type="molecule type" value="Genomic_DNA"/>
</dbReference>
<dbReference type="SUPFAM" id="SSF51445">
    <property type="entry name" value="(Trans)glycosidases"/>
    <property type="match status" value="1"/>
</dbReference>
<evidence type="ECO:0000256" key="1">
    <source>
        <dbReference type="SAM" id="SignalP"/>
    </source>
</evidence>
<dbReference type="KEGG" id="mcad:Pan265_23970"/>
<proteinExistence type="predicted"/>
<feature type="chain" id="PRO_5021968906" description="Glycoside hydrolase family 42 N-terminal domain-containing protein" evidence="1">
    <location>
        <begin position="16"/>
        <end position="875"/>
    </location>
</feature>